<dbReference type="Proteomes" id="UP000011201">
    <property type="component" value="Unassembled WGS sequence"/>
</dbReference>
<keyword evidence="2" id="KW-1185">Reference proteome</keyword>
<proteinExistence type="predicted"/>
<gene>
    <name evidence="1" type="ORF">Pse7429DRAFT_4535</name>
</gene>
<dbReference type="EMBL" id="ALWB01000360">
    <property type="protein sequence ID" value="ELS30299.1"/>
    <property type="molecule type" value="Genomic_DNA"/>
</dbReference>
<comment type="caution">
    <text evidence="1">The sequence shown here is derived from an EMBL/GenBank/DDBJ whole genome shotgun (WGS) entry which is preliminary data.</text>
</comment>
<organism evidence="1 2">
    <name type="scientific">Pseudanabaena biceps PCC 7429</name>
    <dbReference type="NCBI Taxonomy" id="927668"/>
    <lineage>
        <taxon>Bacteria</taxon>
        <taxon>Bacillati</taxon>
        <taxon>Cyanobacteriota</taxon>
        <taxon>Cyanophyceae</taxon>
        <taxon>Pseudanabaenales</taxon>
        <taxon>Pseudanabaenaceae</taxon>
        <taxon>Pseudanabaena</taxon>
    </lineage>
</organism>
<sequence>MVTTAARISPVDSSAPRCSLRHVRLLLIPCCRVWVNQQPLPEIFSCLGDGHDGIWNLFGKIGNAQQRCETLDWYHLVENLWKTDLNDQLKHEIKQLLWNGELAQVVDILQSSASSGIENFLAYIQKHRHRIPCYRHFHDQSIPIGSGAVESLVKQIDRRGQISGAQWASKNVPQVLKHRSAYLNGFFSPSHPKRI</sequence>
<evidence type="ECO:0000313" key="1">
    <source>
        <dbReference type="EMBL" id="ELS30299.1"/>
    </source>
</evidence>
<dbReference type="PATRIC" id="fig|927668.3.peg.5193"/>
<accession>L8MU65</accession>
<evidence type="ECO:0008006" key="3">
    <source>
        <dbReference type="Google" id="ProtNLM"/>
    </source>
</evidence>
<reference evidence="1 2" key="1">
    <citation type="journal article" date="2013" name="Proc. Natl. Acad. Sci. U.S.A.">
        <title>Improving the coverage of the cyanobacterial phylum using diversity-driven genome sequencing.</title>
        <authorList>
            <person name="Shih P.M."/>
            <person name="Wu D."/>
            <person name="Latifi A."/>
            <person name="Axen S.D."/>
            <person name="Fewer D.P."/>
            <person name="Talla E."/>
            <person name="Calteau A."/>
            <person name="Cai F."/>
            <person name="Tandeau de Marsac N."/>
            <person name="Rippka R."/>
            <person name="Herdman M."/>
            <person name="Sivonen K."/>
            <person name="Coursin T."/>
            <person name="Laurent T."/>
            <person name="Goodwin L."/>
            <person name="Nolan M."/>
            <person name="Davenport K.W."/>
            <person name="Han C.S."/>
            <person name="Rubin E.M."/>
            <person name="Eisen J.A."/>
            <person name="Woyke T."/>
            <person name="Gugger M."/>
            <person name="Kerfeld C.A."/>
        </authorList>
    </citation>
    <scope>NUCLEOTIDE SEQUENCE [LARGE SCALE GENOMIC DNA]</scope>
    <source>
        <strain evidence="1 2">PCC 7429</strain>
    </source>
</reference>
<name>L8MU65_9CYAN</name>
<evidence type="ECO:0000313" key="2">
    <source>
        <dbReference type="Proteomes" id="UP000011201"/>
    </source>
</evidence>
<protein>
    <recommendedName>
        <fullName evidence="3">ISKra4 family transposase</fullName>
    </recommendedName>
</protein>
<dbReference type="AlphaFoldDB" id="L8MU65"/>